<dbReference type="Proteomes" id="UP000007110">
    <property type="component" value="Unassembled WGS sequence"/>
</dbReference>
<dbReference type="OrthoDB" id="6159439at2759"/>
<feature type="region of interest" description="Disordered" evidence="1">
    <location>
        <begin position="157"/>
        <end position="225"/>
    </location>
</feature>
<evidence type="ECO:0000313" key="3">
    <source>
        <dbReference type="Proteomes" id="UP000007110"/>
    </source>
</evidence>
<organism evidence="2 3">
    <name type="scientific">Strongylocentrotus purpuratus</name>
    <name type="common">Purple sea urchin</name>
    <dbReference type="NCBI Taxonomy" id="7668"/>
    <lineage>
        <taxon>Eukaryota</taxon>
        <taxon>Metazoa</taxon>
        <taxon>Echinodermata</taxon>
        <taxon>Eleutherozoa</taxon>
        <taxon>Echinozoa</taxon>
        <taxon>Echinoidea</taxon>
        <taxon>Euechinoidea</taxon>
        <taxon>Echinacea</taxon>
        <taxon>Camarodonta</taxon>
        <taxon>Echinidea</taxon>
        <taxon>Strongylocentrotidae</taxon>
        <taxon>Strongylocentrotus</taxon>
    </lineage>
</organism>
<dbReference type="GeneID" id="115929972"/>
<protein>
    <submittedName>
        <fullName evidence="2">Uncharacterized protein</fullName>
    </submittedName>
</protein>
<sequence>MDKSSTTTASTPYADYTSPDQTSMYSGVRGLDYCSAAVSQGVGLYQGHAKSYGGLDPQGFDGHLVSGIGVQSTTNSYSHLGDSRHRLHDYNPPSTCNSMSSMNYVYNRSAYAYPGSVNHYGNSETEYPHIHKHVRSPTSAVSCATSGVNFNGSYNSDSPSITNLDSPSPTSCALGSGQEPTSGQPIGSNGAATDDEARATAITNGRSPTSSSNGEAQSPSGEGGLYKWMRIKRNPPKTGQSQDISVFCFIFFS</sequence>
<reference evidence="3" key="1">
    <citation type="submission" date="2015-02" db="EMBL/GenBank/DDBJ databases">
        <title>Genome sequencing for Strongylocentrotus purpuratus.</title>
        <authorList>
            <person name="Murali S."/>
            <person name="Liu Y."/>
            <person name="Vee V."/>
            <person name="English A."/>
            <person name="Wang M."/>
            <person name="Skinner E."/>
            <person name="Han Y."/>
            <person name="Muzny D.M."/>
            <person name="Worley K.C."/>
            <person name="Gibbs R.A."/>
        </authorList>
    </citation>
    <scope>NUCLEOTIDE SEQUENCE</scope>
</reference>
<proteinExistence type="predicted"/>
<dbReference type="AlphaFoldDB" id="A0A7M7PXL1"/>
<evidence type="ECO:0000256" key="1">
    <source>
        <dbReference type="SAM" id="MobiDB-lite"/>
    </source>
</evidence>
<accession>A0A7M7PXL1</accession>
<dbReference type="RefSeq" id="XP_030856047.1">
    <property type="nucleotide sequence ID" value="XM_031000187.1"/>
</dbReference>
<keyword evidence="3" id="KW-1185">Reference proteome</keyword>
<dbReference type="KEGG" id="spu:115929972"/>
<feature type="region of interest" description="Disordered" evidence="1">
    <location>
        <begin position="1"/>
        <end position="21"/>
    </location>
</feature>
<evidence type="ECO:0000313" key="2">
    <source>
        <dbReference type="EnsemblMetazoa" id="XP_030856047"/>
    </source>
</evidence>
<reference evidence="2" key="2">
    <citation type="submission" date="2021-01" db="UniProtKB">
        <authorList>
            <consortium name="EnsemblMetazoa"/>
        </authorList>
    </citation>
    <scope>IDENTIFICATION</scope>
</reference>
<feature type="compositionally biased region" description="Polar residues" evidence="1">
    <location>
        <begin position="157"/>
        <end position="191"/>
    </location>
</feature>
<name>A0A7M7PXL1_STRPU</name>
<feature type="compositionally biased region" description="Polar residues" evidence="1">
    <location>
        <begin position="201"/>
        <end position="220"/>
    </location>
</feature>
<feature type="compositionally biased region" description="Polar residues" evidence="1">
    <location>
        <begin position="1"/>
        <end position="11"/>
    </location>
</feature>
<dbReference type="InParanoid" id="A0A7M7PXL1"/>
<dbReference type="OMA" id="GHAKSYG"/>
<dbReference type="EnsemblMetazoa" id="XM_031000187">
    <property type="protein sequence ID" value="XP_030856047"/>
    <property type="gene ID" value="LOC115929972"/>
</dbReference>